<sequence length="54" mass="5739">MHSAGPMDDDLIATEPDCPVCGTRTIWKAGRYICRSCAVSVIEQAPEASDGRSA</sequence>
<dbReference type="Proteomes" id="UP001500506">
    <property type="component" value="Unassembled WGS sequence"/>
</dbReference>
<evidence type="ECO:0000313" key="2">
    <source>
        <dbReference type="Proteomes" id="UP001500506"/>
    </source>
</evidence>
<proteinExistence type="predicted"/>
<evidence type="ECO:0000313" key="1">
    <source>
        <dbReference type="EMBL" id="GAA1769716.1"/>
    </source>
</evidence>
<accession>A0ABN2KYK8</accession>
<gene>
    <name evidence="1" type="ORF">GCM10009747_33590</name>
</gene>
<protein>
    <submittedName>
        <fullName evidence="1">Uncharacterized protein</fullName>
    </submittedName>
</protein>
<organism evidence="1 2">
    <name type="scientific">Agromyces humatus</name>
    <dbReference type="NCBI Taxonomy" id="279573"/>
    <lineage>
        <taxon>Bacteria</taxon>
        <taxon>Bacillati</taxon>
        <taxon>Actinomycetota</taxon>
        <taxon>Actinomycetes</taxon>
        <taxon>Micrococcales</taxon>
        <taxon>Microbacteriaceae</taxon>
        <taxon>Agromyces</taxon>
    </lineage>
</organism>
<name>A0ABN2KYK8_9MICO</name>
<reference evidence="1 2" key="1">
    <citation type="journal article" date="2019" name="Int. J. Syst. Evol. Microbiol.">
        <title>The Global Catalogue of Microorganisms (GCM) 10K type strain sequencing project: providing services to taxonomists for standard genome sequencing and annotation.</title>
        <authorList>
            <consortium name="The Broad Institute Genomics Platform"/>
            <consortium name="The Broad Institute Genome Sequencing Center for Infectious Disease"/>
            <person name="Wu L."/>
            <person name="Ma J."/>
        </authorList>
    </citation>
    <scope>NUCLEOTIDE SEQUENCE [LARGE SCALE GENOMIC DNA]</scope>
    <source>
        <strain evidence="1 2">JCM 14319</strain>
    </source>
</reference>
<keyword evidence="2" id="KW-1185">Reference proteome</keyword>
<comment type="caution">
    <text evidence="1">The sequence shown here is derived from an EMBL/GenBank/DDBJ whole genome shotgun (WGS) entry which is preliminary data.</text>
</comment>
<dbReference type="EMBL" id="BAAANH010000008">
    <property type="protein sequence ID" value="GAA1769716.1"/>
    <property type="molecule type" value="Genomic_DNA"/>
</dbReference>